<accession>Q2HTK1</accession>
<reference evidence="2" key="2">
    <citation type="submission" date="2007-03" db="EMBL/GenBank/DDBJ databases">
        <authorList>
            <consortium name="The International Medicago Genome Annotation Group"/>
        </authorList>
    </citation>
    <scope>NUCLEOTIDE SEQUENCE</scope>
</reference>
<organism evidence="2">
    <name type="scientific">Medicago truncatula</name>
    <name type="common">Barrel medic</name>
    <name type="synonym">Medicago tribuloides</name>
    <dbReference type="NCBI Taxonomy" id="3880"/>
    <lineage>
        <taxon>Eukaryota</taxon>
        <taxon>Viridiplantae</taxon>
        <taxon>Streptophyta</taxon>
        <taxon>Embryophyta</taxon>
        <taxon>Tracheophyta</taxon>
        <taxon>Spermatophyta</taxon>
        <taxon>Magnoliopsida</taxon>
        <taxon>eudicotyledons</taxon>
        <taxon>Gunneridae</taxon>
        <taxon>Pentapetalae</taxon>
        <taxon>rosids</taxon>
        <taxon>fabids</taxon>
        <taxon>Fabales</taxon>
        <taxon>Fabaceae</taxon>
        <taxon>Papilionoideae</taxon>
        <taxon>50 kb inversion clade</taxon>
        <taxon>NPAAA clade</taxon>
        <taxon>Hologalegina</taxon>
        <taxon>IRL clade</taxon>
        <taxon>Trifolieae</taxon>
        <taxon>Medicago</taxon>
    </lineage>
</organism>
<dbReference type="AlphaFoldDB" id="Q2HTK1"/>
<proteinExistence type="predicted"/>
<sequence>MAVAWSYNGAPPLPAEEAEGTVPHPSSNRYMNPTGENNA</sequence>
<reference evidence="2" key="1">
    <citation type="submission" date="2004-11" db="EMBL/GenBank/DDBJ databases">
        <authorList>
            <person name="Town C.D."/>
        </authorList>
    </citation>
    <scope>NUCLEOTIDE SEQUENCE</scope>
</reference>
<evidence type="ECO:0000313" key="2">
    <source>
        <dbReference type="EMBL" id="ABD32825.1"/>
    </source>
</evidence>
<dbReference type="EMBL" id="AC150440">
    <property type="protein sequence ID" value="ABD32825.1"/>
    <property type="molecule type" value="Genomic_DNA"/>
</dbReference>
<gene>
    <name evidence="2" type="ORF">MtrDRAFT_AC150440g10v2</name>
</gene>
<evidence type="ECO:0000256" key="1">
    <source>
        <dbReference type="SAM" id="MobiDB-lite"/>
    </source>
</evidence>
<name>Q2HTK1_MEDTR</name>
<feature type="compositionally biased region" description="Polar residues" evidence="1">
    <location>
        <begin position="24"/>
        <end position="39"/>
    </location>
</feature>
<protein>
    <submittedName>
        <fullName evidence="2">Uncharacterized protein</fullName>
    </submittedName>
</protein>
<feature type="region of interest" description="Disordered" evidence="1">
    <location>
        <begin position="1"/>
        <end position="39"/>
    </location>
</feature>